<evidence type="ECO:0000259" key="3">
    <source>
        <dbReference type="Pfam" id="PF00496"/>
    </source>
</evidence>
<gene>
    <name evidence="4" type="ORF">DES39_1673</name>
</gene>
<dbReference type="GO" id="GO:0043190">
    <property type="term" value="C:ATP-binding cassette (ABC) transporter complex"/>
    <property type="evidence" value="ECO:0007669"/>
    <property type="project" value="InterPro"/>
</dbReference>
<dbReference type="Gene3D" id="3.40.190.10">
    <property type="entry name" value="Periplasmic binding protein-like II"/>
    <property type="match status" value="1"/>
</dbReference>
<comment type="caution">
    <text evidence="4">The sequence shown here is derived from an EMBL/GenBank/DDBJ whole genome shotgun (WGS) entry which is preliminary data.</text>
</comment>
<evidence type="ECO:0000256" key="2">
    <source>
        <dbReference type="SAM" id="SignalP"/>
    </source>
</evidence>
<evidence type="ECO:0000256" key="1">
    <source>
        <dbReference type="ARBA" id="ARBA00022729"/>
    </source>
</evidence>
<dbReference type="AlphaFoldDB" id="A0A495RD63"/>
<dbReference type="PANTHER" id="PTHR30290">
    <property type="entry name" value="PERIPLASMIC BINDING COMPONENT OF ABC TRANSPORTER"/>
    <property type="match status" value="1"/>
</dbReference>
<sequence length="634" mass="73467">MFQYVKNRLKPVILLSFISSVLSFQAMANQHELAGPQQPTDSTIQTYTLPDEKIVTTTAFALIGEPKYRADFTHFDYAYPNAPKGGELKLAEIGTYDNFNRYASRGAPERSADDMYETLFMQSEDELNSFYPLLATSITYSDAGKWAEVTINPTAYFSDGIPLTAEDVEFSFTKFMTEGVSQYRVYNEGVTVKALDKYRVRFELPTANRERLLTLVGNFTVLPKHFWQNKNFAEPLTTPPIGSGPYVLSDYQLGQYAIYRRDPNYWAKNLSVNQGRYNFDTKRIDYYLDDSIALEAFKAGEYDFRLEGQPKNWFTQYQGHYFDDGFIVRQEDEVTTAVNTRWLAFNLERDVFRDTKVRQALTLAFDFAWLNRAFYYNSYQQPTSFFENTPYAAKGLPNDLEREWLTPYATIIPPSVFGSSYQVPPSDGDGFNRSHLLQAKALLEQAGWVMKDNQLVNQQTGKPFEFELLLYMGSDIKYAIAYQQNLAKLGIKMVITTVDYAQINSRLRERDYDMMPTSYPAIPYPTSQLIILWGSEYLNSTWNSSGLHNQAIDDLIMQIPNYSHDEQKLTALARALDRILTQEYPMIPMWYPRYIYYAYWHKFDKPAVKPRYSIGLDTWWYDANQAAQLPKNNR</sequence>
<evidence type="ECO:0000313" key="5">
    <source>
        <dbReference type="Proteomes" id="UP000278542"/>
    </source>
</evidence>
<dbReference type="EMBL" id="RBWY01000003">
    <property type="protein sequence ID" value="RKS85164.1"/>
    <property type="molecule type" value="Genomic_DNA"/>
</dbReference>
<reference evidence="4 5" key="1">
    <citation type="submission" date="2018-10" db="EMBL/GenBank/DDBJ databases">
        <title>Genomic Encyclopedia of Type Strains, Phase IV (KMG-IV): sequencing the most valuable type-strain genomes for metagenomic binning, comparative biology and taxonomic classification.</title>
        <authorList>
            <person name="Goeker M."/>
        </authorList>
    </citation>
    <scope>NUCLEOTIDE SEQUENCE [LARGE SCALE GENOMIC DNA]</scope>
    <source>
        <strain evidence="4 5">DSM 22228</strain>
    </source>
</reference>
<dbReference type="GO" id="GO:0042884">
    <property type="term" value="P:microcin transport"/>
    <property type="evidence" value="ECO:0007669"/>
    <property type="project" value="TreeGrafter"/>
</dbReference>
<feature type="chain" id="PRO_5019829275" evidence="2">
    <location>
        <begin position="29"/>
        <end position="634"/>
    </location>
</feature>
<dbReference type="CDD" id="cd08497">
    <property type="entry name" value="MbnE-like"/>
    <property type="match status" value="1"/>
</dbReference>
<dbReference type="InterPro" id="IPR039424">
    <property type="entry name" value="SBP_5"/>
</dbReference>
<dbReference type="SUPFAM" id="SSF53850">
    <property type="entry name" value="Periplasmic binding protein-like II"/>
    <property type="match status" value="1"/>
</dbReference>
<dbReference type="GO" id="GO:0030288">
    <property type="term" value="C:outer membrane-bounded periplasmic space"/>
    <property type="evidence" value="ECO:0007669"/>
    <property type="project" value="TreeGrafter"/>
</dbReference>
<dbReference type="GO" id="GO:0015833">
    <property type="term" value="P:peptide transport"/>
    <property type="evidence" value="ECO:0007669"/>
    <property type="project" value="TreeGrafter"/>
</dbReference>
<dbReference type="InterPro" id="IPR000914">
    <property type="entry name" value="SBP_5_dom"/>
</dbReference>
<keyword evidence="1 2" id="KW-0732">Signal</keyword>
<feature type="signal peptide" evidence="2">
    <location>
        <begin position="1"/>
        <end position="28"/>
    </location>
</feature>
<dbReference type="InterPro" id="IPR030678">
    <property type="entry name" value="Peptide/Ni-bd"/>
</dbReference>
<dbReference type="GO" id="GO:1904680">
    <property type="term" value="F:peptide transmembrane transporter activity"/>
    <property type="evidence" value="ECO:0007669"/>
    <property type="project" value="TreeGrafter"/>
</dbReference>
<name>A0A495RD63_9GAMM</name>
<proteinExistence type="predicted"/>
<dbReference type="PANTHER" id="PTHR30290:SF64">
    <property type="entry name" value="ABC TRANSPORTER PERIPLASMIC BINDING PROTEIN"/>
    <property type="match status" value="1"/>
</dbReference>
<dbReference type="Pfam" id="PF00496">
    <property type="entry name" value="SBP_bac_5"/>
    <property type="match status" value="1"/>
</dbReference>
<dbReference type="PIRSF" id="PIRSF002741">
    <property type="entry name" value="MppA"/>
    <property type="match status" value="1"/>
</dbReference>
<dbReference type="Proteomes" id="UP000278542">
    <property type="component" value="Unassembled WGS sequence"/>
</dbReference>
<dbReference type="Gene3D" id="3.10.105.10">
    <property type="entry name" value="Dipeptide-binding Protein, Domain 3"/>
    <property type="match status" value="1"/>
</dbReference>
<accession>A0A495RD63</accession>
<keyword evidence="5" id="KW-1185">Reference proteome</keyword>
<protein>
    <submittedName>
        <fullName evidence="4">Microcin C transport system substrate-binding protein</fullName>
    </submittedName>
</protein>
<evidence type="ECO:0000313" key="4">
    <source>
        <dbReference type="EMBL" id="RKS85164.1"/>
    </source>
</evidence>
<organism evidence="4 5">
    <name type="scientific">Orbus hercynius</name>
    <dbReference type="NCBI Taxonomy" id="593135"/>
    <lineage>
        <taxon>Bacteria</taxon>
        <taxon>Pseudomonadati</taxon>
        <taxon>Pseudomonadota</taxon>
        <taxon>Gammaproteobacteria</taxon>
        <taxon>Orbales</taxon>
        <taxon>Orbaceae</taxon>
        <taxon>Orbus</taxon>
    </lineage>
</organism>
<feature type="domain" description="Solute-binding protein family 5" evidence="3">
    <location>
        <begin position="130"/>
        <end position="535"/>
    </location>
</feature>